<protein>
    <recommendedName>
        <fullName evidence="2">DUF7086 domain-containing protein</fullName>
    </recommendedName>
</protein>
<evidence type="ECO:0000259" key="2">
    <source>
        <dbReference type="Pfam" id="PF23324"/>
    </source>
</evidence>
<evidence type="ECO:0000256" key="1">
    <source>
        <dbReference type="SAM" id="MobiDB-lite"/>
    </source>
</evidence>
<feature type="domain" description="DUF7086" evidence="2">
    <location>
        <begin position="220"/>
        <end position="352"/>
    </location>
</feature>
<evidence type="ECO:0000313" key="4">
    <source>
        <dbReference type="Proteomes" id="UP000188354"/>
    </source>
</evidence>
<accession>A0A1J7GXK7</accession>
<dbReference type="KEGG" id="lang:109356188"/>
<dbReference type="Pfam" id="PF23324">
    <property type="entry name" value="DUF7086"/>
    <property type="match status" value="1"/>
</dbReference>
<organism evidence="3 4">
    <name type="scientific">Lupinus angustifolius</name>
    <name type="common">Narrow-leaved blue lupine</name>
    <dbReference type="NCBI Taxonomy" id="3871"/>
    <lineage>
        <taxon>Eukaryota</taxon>
        <taxon>Viridiplantae</taxon>
        <taxon>Streptophyta</taxon>
        <taxon>Embryophyta</taxon>
        <taxon>Tracheophyta</taxon>
        <taxon>Spermatophyta</taxon>
        <taxon>Magnoliopsida</taxon>
        <taxon>eudicotyledons</taxon>
        <taxon>Gunneridae</taxon>
        <taxon>Pentapetalae</taxon>
        <taxon>rosids</taxon>
        <taxon>fabids</taxon>
        <taxon>Fabales</taxon>
        <taxon>Fabaceae</taxon>
        <taxon>Papilionoideae</taxon>
        <taxon>50 kb inversion clade</taxon>
        <taxon>genistoids sensu lato</taxon>
        <taxon>core genistoids</taxon>
        <taxon>Genisteae</taxon>
        <taxon>Lupinus</taxon>
    </lineage>
</organism>
<dbReference type="InterPro" id="IPR055513">
    <property type="entry name" value="DUF7086"/>
</dbReference>
<feature type="compositionally biased region" description="Polar residues" evidence="1">
    <location>
        <begin position="27"/>
        <end position="56"/>
    </location>
</feature>
<feature type="region of interest" description="Disordered" evidence="1">
    <location>
        <begin position="25"/>
        <end position="63"/>
    </location>
</feature>
<dbReference type="Gramene" id="OIW05092">
    <property type="protein sequence ID" value="OIW05092"/>
    <property type="gene ID" value="TanjilG_06228"/>
</dbReference>
<sequence length="360" mass="41619">MDININVPNSEENNNEWLNLSLSISSKPDSQQMQPNLQLEPARSQSQPQPNIQPELTQPKPKWYKPNPFTFQHIPLEISKPSFSPLLEYDLLKSPQVHPLTQPYTPLLPANYFPSTSQPQLQPRTEPYIQSLQETYFSVLPSPTTSSMLQQPDNMHEKSRLPPSDFQIQEPNVHQDQDKVGPSRLRPRKVLVRATNQATVDTINPPYQWTTSTRATIHSLEHLISQNIISISGKVKCKQCGDLYEIEFNLRDKFNEVVGFIIEERDNMYDRAPQSWTKPVLQTCNHCGKENTLEPVFTKKRIINWLFLFLGQMIGCCKIEYLKYFLKHTKNHRTGAKDRLVYYTYLGICKQLSPNGPFNP</sequence>
<dbReference type="AlphaFoldDB" id="A0A1J7GXK7"/>
<dbReference type="PANTHER" id="PTHR34272:SF1">
    <property type="entry name" value="EXPRESSED PROTEIN"/>
    <property type="match status" value="1"/>
</dbReference>
<dbReference type="OMA" id="EENNNEW"/>
<feature type="region of interest" description="Disordered" evidence="1">
    <location>
        <begin position="144"/>
        <end position="181"/>
    </location>
</feature>
<feature type="compositionally biased region" description="Polar residues" evidence="1">
    <location>
        <begin position="144"/>
        <end position="153"/>
    </location>
</feature>
<proteinExistence type="predicted"/>
<dbReference type="STRING" id="3871.A0A1J7GXK7"/>
<gene>
    <name evidence="3" type="ORF">TanjilG_06228</name>
</gene>
<dbReference type="PANTHER" id="PTHR34272">
    <property type="entry name" value="EXPRESSED PROTEIN"/>
    <property type="match status" value="1"/>
</dbReference>
<reference evidence="3 4" key="1">
    <citation type="journal article" date="2017" name="Plant Biotechnol. J.">
        <title>A comprehensive draft genome sequence for lupin (Lupinus angustifolius), an emerging health food: insights into plant-microbe interactions and legume evolution.</title>
        <authorList>
            <person name="Hane J.K."/>
            <person name="Ming Y."/>
            <person name="Kamphuis L.G."/>
            <person name="Nelson M.N."/>
            <person name="Garg G."/>
            <person name="Atkins C.A."/>
            <person name="Bayer P.E."/>
            <person name="Bravo A."/>
            <person name="Bringans S."/>
            <person name="Cannon S."/>
            <person name="Edwards D."/>
            <person name="Foley R."/>
            <person name="Gao L.L."/>
            <person name="Harrison M.J."/>
            <person name="Huang W."/>
            <person name="Hurgobin B."/>
            <person name="Li S."/>
            <person name="Liu C.W."/>
            <person name="McGrath A."/>
            <person name="Morahan G."/>
            <person name="Murray J."/>
            <person name="Weller J."/>
            <person name="Jian J."/>
            <person name="Singh K.B."/>
        </authorList>
    </citation>
    <scope>NUCLEOTIDE SEQUENCE [LARGE SCALE GENOMIC DNA]</scope>
    <source>
        <strain evidence="4">cv. Tanjil</strain>
        <tissue evidence="3">Whole plant</tissue>
    </source>
</reference>
<dbReference type="Proteomes" id="UP000188354">
    <property type="component" value="Chromosome LG09"/>
</dbReference>
<keyword evidence="4" id="KW-1185">Reference proteome</keyword>
<evidence type="ECO:0000313" key="3">
    <source>
        <dbReference type="EMBL" id="OIW05092.1"/>
    </source>
</evidence>
<dbReference type="EMBL" id="CM007369">
    <property type="protein sequence ID" value="OIW05092.1"/>
    <property type="molecule type" value="Genomic_DNA"/>
</dbReference>
<dbReference type="OrthoDB" id="1900495at2759"/>
<name>A0A1J7GXK7_LUPAN</name>